<keyword evidence="6" id="KW-1003">Cell membrane</keyword>
<evidence type="ECO:0000256" key="2">
    <source>
        <dbReference type="ARBA" id="ARBA00007165"/>
    </source>
</evidence>
<keyword evidence="5 6" id="KW-0472">Membrane</keyword>
<dbReference type="PROSITE" id="PS50895">
    <property type="entry name" value="SURF1"/>
    <property type="match status" value="1"/>
</dbReference>
<evidence type="ECO:0000256" key="4">
    <source>
        <dbReference type="ARBA" id="ARBA00022989"/>
    </source>
</evidence>
<evidence type="ECO:0000256" key="3">
    <source>
        <dbReference type="ARBA" id="ARBA00022692"/>
    </source>
</evidence>
<dbReference type="InterPro" id="IPR045214">
    <property type="entry name" value="Surf1/Surf4"/>
</dbReference>
<evidence type="ECO:0000256" key="5">
    <source>
        <dbReference type="ARBA" id="ARBA00023136"/>
    </source>
</evidence>
<evidence type="ECO:0000256" key="1">
    <source>
        <dbReference type="ARBA" id="ARBA00004370"/>
    </source>
</evidence>
<dbReference type="Pfam" id="PF02104">
    <property type="entry name" value="SURF1"/>
    <property type="match status" value="1"/>
</dbReference>
<comment type="caution">
    <text evidence="7">The sequence shown here is derived from an EMBL/GenBank/DDBJ whole genome shotgun (WGS) entry which is preliminary data.</text>
</comment>
<dbReference type="PANTHER" id="PTHR23427:SF2">
    <property type="entry name" value="SURFEIT LOCUS PROTEIN 1"/>
    <property type="match status" value="1"/>
</dbReference>
<comment type="similarity">
    <text evidence="2 6">Belongs to the SURF1 family.</text>
</comment>
<proteinExistence type="inferred from homology"/>
<gene>
    <name evidence="7" type="ORF">ABS10_02985</name>
</gene>
<evidence type="ECO:0000256" key="6">
    <source>
        <dbReference type="RuleBase" id="RU363076"/>
    </source>
</evidence>
<reference evidence="7 8" key="1">
    <citation type="submission" date="2015-10" db="EMBL/GenBank/DDBJ databases">
        <title>Metagenome-Assembled Genomes uncover a global brackish microbiome.</title>
        <authorList>
            <person name="Hugerth L.W."/>
            <person name="Larsson J."/>
            <person name="Alneberg J."/>
            <person name="Lindh M.V."/>
            <person name="Legrand C."/>
            <person name="Pinhassi J."/>
            <person name="Andersson A.F."/>
        </authorList>
    </citation>
    <scope>NUCLEOTIDE SEQUENCE [LARGE SCALE GENOMIC DNA]</scope>
    <source>
        <strain evidence="7">BACL1 MAG-120820-bin45</strain>
    </source>
</reference>
<protein>
    <recommendedName>
        <fullName evidence="6">SURF1-like protein</fullName>
    </recommendedName>
</protein>
<sequence>MIKFKLTQRIKENKLLTIFSTFFVLMFIYLGSWQIERAAHKANLMYKFDEEQAAIPSMLSIKSPDWSRVYVDGIFDASKQILIDNQIHNGKVGYKIFTPFIFDQERTVLVDRGWIPQGSSRTDLPNINFIASASRIIATVTRPEQGIVAGSELLTDSWPKVSQTKAVAVLNSAYTESILDMVLVLDPGSNYAKEYIQIKPFAITPVKHYGYALQWFTMSIVLLGMFLFALKREQ</sequence>
<feature type="transmembrane region" description="Helical" evidence="6">
    <location>
        <begin position="209"/>
        <end position="230"/>
    </location>
</feature>
<organism evidence="7 8">
    <name type="scientific">SAR86 cluster bacterium BACL1 MAG-120820-bin45</name>
    <dbReference type="NCBI Taxonomy" id="1655612"/>
    <lineage>
        <taxon>Bacteria</taxon>
        <taxon>Pseudomonadati</taxon>
        <taxon>Pseudomonadota</taxon>
        <taxon>Gammaproteobacteria</taxon>
        <taxon>SAR86 cluster</taxon>
    </lineage>
</organism>
<dbReference type="PANTHER" id="PTHR23427">
    <property type="entry name" value="SURFEIT LOCUS PROTEIN"/>
    <property type="match status" value="1"/>
</dbReference>
<feature type="transmembrane region" description="Helical" evidence="6">
    <location>
        <begin position="15"/>
        <end position="35"/>
    </location>
</feature>
<dbReference type="AlphaFoldDB" id="A0A0R2U9X7"/>
<dbReference type="EMBL" id="LICS01000003">
    <property type="protein sequence ID" value="KRO96300.1"/>
    <property type="molecule type" value="Genomic_DNA"/>
</dbReference>
<dbReference type="STRING" id="1655612.ABS10_02985"/>
<dbReference type="InterPro" id="IPR002994">
    <property type="entry name" value="Surf1/Shy1"/>
</dbReference>
<dbReference type="GO" id="GO:0005886">
    <property type="term" value="C:plasma membrane"/>
    <property type="evidence" value="ECO:0007669"/>
    <property type="project" value="UniProtKB-SubCell"/>
</dbReference>
<keyword evidence="3 6" id="KW-0812">Transmembrane</keyword>
<name>A0A0R2U9X7_9GAMM</name>
<dbReference type="Proteomes" id="UP000051027">
    <property type="component" value="Unassembled WGS sequence"/>
</dbReference>
<keyword evidence="4 6" id="KW-1133">Transmembrane helix</keyword>
<dbReference type="CDD" id="cd06662">
    <property type="entry name" value="SURF1"/>
    <property type="match status" value="1"/>
</dbReference>
<evidence type="ECO:0000313" key="7">
    <source>
        <dbReference type="EMBL" id="KRO96300.1"/>
    </source>
</evidence>
<evidence type="ECO:0000313" key="8">
    <source>
        <dbReference type="Proteomes" id="UP000051027"/>
    </source>
</evidence>
<accession>A0A0R2U9X7</accession>
<comment type="subcellular location">
    <subcellularLocation>
        <location evidence="6">Cell membrane</location>
        <topology evidence="6">Multi-pass membrane protein</topology>
    </subcellularLocation>
    <subcellularLocation>
        <location evidence="1">Membrane</location>
    </subcellularLocation>
</comment>